<proteinExistence type="inferred from homology"/>
<feature type="compositionally biased region" description="Basic and acidic residues" evidence="2">
    <location>
        <begin position="384"/>
        <end position="395"/>
    </location>
</feature>
<dbReference type="OrthoDB" id="3971593at2759"/>
<keyword evidence="4" id="KW-1185">Reference proteome</keyword>
<dbReference type="SUPFAM" id="SSF51905">
    <property type="entry name" value="FAD/NAD(P)-binding domain"/>
    <property type="match status" value="2"/>
</dbReference>
<name>A0A4U0XUN3_9PEZI</name>
<comment type="caution">
    <text evidence="3">The sequence shown here is derived from an EMBL/GenBank/DDBJ whole genome shotgun (WGS) entry which is preliminary data.</text>
</comment>
<dbReference type="AlphaFoldDB" id="A0A4U0XUN3"/>
<accession>A0A4U0XUN3</accession>
<sequence>MHHETIRKVNGYGKDGYTYYPVIIVGAGESGIAMGCRLKSELKFDQFRIFDRQAGIGGTWWINRYPGVACDIPAIFYSFSFAPNPRWTSFHPSGPEIVEYLQGVCSDFEITDKIQCNTDIEGCRWLQNEKMWEVTLKHMVAGTGDLASKERQKLIEEKGESAVYSRTEIVRAKIIASAVGGLVEPRGWPENIPGREDFKGGMFHSARWDESVSMQGKDVVVVGTGCSAAQFVPRLINKPYNAKSVTQLMRSPPWLVPRVQPPFGEKNWNEWAPAILSNVPGLNKLLRTLVFLGSERDWQLFGGEDYNAKFRARVEDELLRHMRRTVPEKYHEILTPDYGVGCKRRIFDAAWFPGLNDPRVELTTLPLTSVQERSVTLGPGRTYPDPKKTDSKAPTDERRIPADVIILANGFDTSKWLHPLKVIGQEGKDLVTTMEERGGAQAYQATAMDGFPNFFIIFGPNSATGHSSVILASENMVNYSLKFMKLILSGDAETVDVKQEEEIKYTRDIQEKCE</sequence>
<dbReference type="Proteomes" id="UP000308768">
    <property type="component" value="Unassembled WGS sequence"/>
</dbReference>
<reference evidence="3 4" key="1">
    <citation type="submission" date="2017-03" db="EMBL/GenBank/DDBJ databases">
        <title>Genomes of endolithic fungi from Antarctica.</title>
        <authorList>
            <person name="Coleine C."/>
            <person name="Masonjones S."/>
            <person name="Stajich J.E."/>
        </authorList>
    </citation>
    <scope>NUCLEOTIDE SEQUENCE [LARGE SCALE GENOMIC DNA]</scope>
    <source>
        <strain evidence="3 4">CCFEE 5187</strain>
    </source>
</reference>
<dbReference type="Gene3D" id="3.50.50.60">
    <property type="entry name" value="FAD/NAD(P)-binding domain"/>
    <property type="match status" value="3"/>
</dbReference>
<dbReference type="PANTHER" id="PTHR42877">
    <property type="entry name" value="L-ORNITHINE N(5)-MONOOXYGENASE-RELATED"/>
    <property type="match status" value="1"/>
</dbReference>
<dbReference type="InterPro" id="IPR051209">
    <property type="entry name" value="FAD-bind_Monooxygenase_sf"/>
</dbReference>
<comment type="similarity">
    <text evidence="1">Belongs to the FAD-binding monooxygenase family.</text>
</comment>
<feature type="region of interest" description="Disordered" evidence="2">
    <location>
        <begin position="374"/>
        <end position="395"/>
    </location>
</feature>
<protein>
    <recommendedName>
        <fullName evidence="5">L-ornithine N(5)-oxygenase</fullName>
    </recommendedName>
</protein>
<evidence type="ECO:0008006" key="5">
    <source>
        <dbReference type="Google" id="ProtNLM"/>
    </source>
</evidence>
<dbReference type="InterPro" id="IPR036188">
    <property type="entry name" value="FAD/NAD-bd_sf"/>
</dbReference>
<dbReference type="EMBL" id="NAJN01000059">
    <property type="protein sequence ID" value="TKA80407.1"/>
    <property type="molecule type" value="Genomic_DNA"/>
</dbReference>
<evidence type="ECO:0000313" key="3">
    <source>
        <dbReference type="EMBL" id="TKA80407.1"/>
    </source>
</evidence>
<dbReference type="STRING" id="331657.A0A4U0XUN3"/>
<evidence type="ECO:0000256" key="1">
    <source>
        <dbReference type="ARBA" id="ARBA00010139"/>
    </source>
</evidence>
<organism evidence="3 4">
    <name type="scientific">Cryomyces minteri</name>
    <dbReference type="NCBI Taxonomy" id="331657"/>
    <lineage>
        <taxon>Eukaryota</taxon>
        <taxon>Fungi</taxon>
        <taxon>Dikarya</taxon>
        <taxon>Ascomycota</taxon>
        <taxon>Pezizomycotina</taxon>
        <taxon>Dothideomycetes</taxon>
        <taxon>Dothideomycetes incertae sedis</taxon>
        <taxon>Cryomyces</taxon>
    </lineage>
</organism>
<gene>
    <name evidence="3" type="ORF">B0A49_01184</name>
</gene>
<dbReference type="PANTHER" id="PTHR42877:SF10">
    <property type="entry name" value="L-ORNITHINE N(5)-OXYGENASE"/>
    <property type="match status" value="1"/>
</dbReference>
<dbReference type="Pfam" id="PF13450">
    <property type="entry name" value="NAD_binding_8"/>
    <property type="match status" value="1"/>
</dbReference>
<evidence type="ECO:0000256" key="2">
    <source>
        <dbReference type="SAM" id="MobiDB-lite"/>
    </source>
</evidence>
<evidence type="ECO:0000313" key="4">
    <source>
        <dbReference type="Proteomes" id="UP000308768"/>
    </source>
</evidence>